<organism evidence="1 2">
    <name type="scientific">Clunio marinus</name>
    <dbReference type="NCBI Taxonomy" id="568069"/>
    <lineage>
        <taxon>Eukaryota</taxon>
        <taxon>Metazoa</taxon>
        <taxon>Ecdysozoa</taxon>
        <taxon>Arthropoda</taxon>
        <taxon>Hexapoda</taxon>
        <taxon>Insecta</taxon>
        <taxon>Pterygota</taxon>
        <taxon>Neoptera</taxon>
        <taxon>Endopterygota</taxon>
        <taxon>Diptera</taxon>
        <taxon>Nematocera</taxon>
        <taxon>Chironomoidea</taxon>
        <taxon>Chironomidae</taxon>
        <taxon>Clunio</taxon>
    </lineage>
</organism>
<sequence>MILFLERERKKEKKFTDEKKEATSANGIRKITNACFEYHIMLDILYFESPRQQTNDVTKNEIRDERRQSEHYWEVIARSERAVKKRTSEGLMMKKKYEKRFSKSDTLSSEVETEKTLHVLSVEGTRLKCKVTNIFPRFSLLLAQ</sequence>
<protein>
    <submittedName>
        <fullName evidence="1">CLUMA_CG010872, isoform A</fullName>
    </submittedName>
</protein>
<evidence type="ECO:0000313" key="1">
    <source>
        <dbReference type="EMBL" id="CRK97483.1"/>
    </source>
</evidence>
<dbReference type="Proteomes" id="UP000183832">
    <property type="component" value="Unassembled WGS sequence"/>
</dbReference>
<keyword evidence="2" id="KW-1185">Reference proteome</keyword>
<accession>A0A1J1IB93</accession>
<gene>
    <name evidence="1" type="ORF">CLUMA_CG010872</name>
</gene>
<evidence type="ECO:0000313" key="2">
    <source>
        <dbReference type="Proteomes" id="UP000183832"/>
    </source>
</evidence>
<reference evidence="1 2" key="1">
    <citation type="submission" date="2015-04" db="EMBL/GenBank/DDBJ databases">
        <authorList>
            <person name="Syromyatnikov M.Y."/>
            <person name="Popov V.N."/>
        </authorList>
    </citation>
    <scope>NUCLEOTIDE SEQUENCE [LARGE SCALE GENOMIC DNA]</scope>
</reference>
<name>A0A1J1IB93_9DIPT</name>
<proteinExistence type="predicted"/>
<dbReference type="EMBL" id="CVRI01000047">
    <property type="protein sequence ID" value="CRK97483.1"/>
    <property type="molecule type" value="Genomic_DNA"/>
</dbReference>
<dbReference type="AlphaFoldDB" id="A0A1J1IB93"/>